<dbReference type="Gene3D" id="2.40.50.140">
    <property type="entry name" value="Nucleic acid-binding proteins"/>
    <property type="match status" value="1"/>
</dbReference>
<proteinExistence type="predicted"/>
<protein>
    <submittedName>
        <fullName evidence="7">NfeD family protein</fullName>
    </submittedName>
</protein>
<evidence type="ECO:0000256" key="5">
    <source>
        <dbReference type="SAM" id="Phobius"/>
    </source>
</evidence>
<dbReference type="InterPro" id="IPR002810">
    <property type="entry name" value="NfeD-like_C"/>
</dbReference>
<evidence type="ECO:0000256" key="2">
    <source>
        <dbReference type="ARBA" id="ARBA00022692"/>
    </source>
</evidence>
<organism evidence="7 8">
    <name type="scientific">Georgenia halophila</name>
    <dbReference type="NCBI Taxonomy" id="620889"/>
    <lineage>
        <taxon>Bacteria</taxon>
        <taxon>Bacillati</taxon>
        <taxon>Actinomycetota</taxon>
        <taxon>Actinomycetes</taxon>
        <taxon>Micrococcales</taxon>
        <taxon>Bogoriellaceae</taxon>
        <taxon>Georgenia</taxon>
    </lineage>
</organism>
<keyword evidence="8" id="KW-1185">Reference proteome</keyword>
<evidence type="ECO:0000313" key="8">
    <source>
        <dbReference type="Proteomes" id="UP001500622"/>
    </source>
</evidence>
<evidence type="ECO:0000259" key="6">
    <source>
        <dbReference type="Pfam" id="PF01957"/>
    </source>
</evidence>
<gene>
    <name evidence="7" type="ORF">GCM10023169_17480</name>
</gene>
<dbReference type="Pfam" id="PF01957">
    <property type="entry name" value="NfeD"/>
    <property type="match status" value="1"/>
</dbReference>
<evidence type="ECO:0000256" key="4">
    <source>
        <dbReference type="ARBA" id="ARBA00023136"/>
    </source>
</evidence>
<comment type="subcellular location">
    <subcellularLocation>
        <location evidence="1">Membrane</location>
        <topology evidence="1">Multi-pass membrane protein</topology>
    </subcellularLocation>
</comment>
<dbReference type="InterPro" id="IPR052165">
    <property type="entry name" value="Membrane_assoc_protease"/>
</dbReference>
<evidence type="ECO:0000256" key="3">
    <source>
        <dbReference type="ARBA" id="ARBA00022989"/>
    </source>
</evidence>
<dbReference type="Proteomes" id="UP001500622">
    <property type="component" value="Unassembled WGS sequence"/>
</dbReference>
<dbReference type="PANTHER" id="PTHR33507">
    <property type="entry name" value="INNER MEMBRANE PROTEIN YBBJ"/>
    <property type="match status" value="1"/>
</dbReference>
<evidence type="ECO:0000256" key="1">
    <source>
        <dbReference type="ARBA" id="ARBA00004141"/>
    </source>
</evidence>
<dbReference type="SUPFAM" id="SSF141322">
    <property type="entry name" value="NfeD domain-like"/>
    <property type="match status" value="1"/>
</dbReference>
<dbReference type="EMBL" id="BAABGN010000007">
    <property type="protein sequence ID" value="GAA4422708.1"/>
    <property type="molecule type" value="Genomic_DNA"/>
</dbReference>
<feature type="domain" description="NfeD-like C-terminal" evidence="6">
    <location>
        <begin position="83"/>
        <end position="141"/>
    </location>
</feature>
<comment type="caution">
    <text evidence="7">The sequence shown here is derived from an EMBL/GenBank/DDBJ whole genome shotgun (WGS) entry which is preliminary data.</text>
</comment>
<keyword evidence="4 5" id="KW-0472">Membrane</keyword>
<reference evidence="8" key="1">
    <citation type="journal article" date="2019" name="Int. J. Syst. Evol. Microbiol.">
        <title>The Global Catalogue of Microorganisms (GCM) 10K type strain sequencing project: providing services to taxonomists for standard genome sequencing and annotation.</title>
        <authorList>
            <consortium name="The Broad Institute Genomics Platform"/>
            <consortium name="The Broad Institute Genome Sequencing Center for Infectious Disease"/>
            <person name="Wu L."/>
            <person name="Ma J."/>
        </authorList>
    </citation>
    <scope>NUCLEOTIDE SEQUENCE [LARGE SCALE GENOMIC DNA]</scope>
    <source>
        <strain evidence="8">JCM 17810</strain>
    </source>
</reference>
<keyword evidence="3 5" id="KW-1133">Transmembrane helix</keyword>
<accession>A0ABP8L6L3</accession>
<name>A0ABP8L6L3_9MICO</name>
<keyword evidence="2 5" id="KW-0812">Transmembrane</keyword>
<dbReference type="InterPro" id="IPR012340">
    <property type="entry name" value="NA-bd_OB-fold"/>
</dbReference>
<dbReference type="PANTHER" id="PTHR33507:SF3">
    <property type="entry name" value="INNER MEMBRANE PROTEIN YBBJ"/>
    <property type="match status" value="1"/>
</dbReference>
<sequence length="153" mass="16328">MAWLWWLGAALVLGVIEMLTVDLIFLMLAGGALAGVVVALLGGPFWVQLIVVGIVSVVLLFGVRPWAKDLLERSTPNTKTNVAAHVGREAIVVSDVTERAGLVKLTGEVWSARAARPGDVLPTDAAVRVVRIEGATAIVEPIVDQSFYPRYDG</sequence>
<feature type="transmembrane region" description="Helical" evidence="5">
    <location>
        <begin position="44"/>
        <end position="63"/>
    </location>
</feature>
<evidence type="ECO:0000313" key="7">
    <source>
        <dbReference type="EMBL" id="GAA4422708.1"/>
    </source>
</evidence>